<reference evidence="2 3" key="1">
    <citation type="submission" date="2019-05" db="EMBL/GenBank/DDBJ databases">
        <title>Chryseobacterium sp. isolated from King George Island, maritime Antarctica.</title>
        <authorList>
            <person name="Peng X."/>
        </authorList>
    </citation>
    <scope>NUCLEOTIDE SEQUENCE [LARGE SCALE GENOMIC DNA]</scope>
    <source>
        <strain evidence="2 3">7-3A</strain>
    </source>
</reference>
<protein>
    <submittedName>
        <fullName evidence="2">Tetratricopeptide repeat protein</fullName>
    </submittedName>
</protein>
<proteinExistence type="predicted"/>
<dbReference type="InterPro" id="IPR019734">
    <property type="entry name" value="TPR_rpt"/>
</dbReference>
<dbReference type="Pfam" id="PF00515">
    <property type="entry name" value="TPR_1"/>
    <property type="match status" value="1"/>
</dbReference>
<evidence type="ECO:0000313" key="2">
    <source>
        <dbReference type="EMBL" id="QOW10278.1"/>
    </source>
</evidence>
<evidence type="ECO:0000313" key="3">
    <source>
        <dbReference type="Proteomes" id="UP000594195"/>
    </source>
</evidence>
<sequence length="650" mass="74620">MQIFHKINPFLFTLFNVAEGDISGLTASIKSFYTLDGIVPSVKEDNDIISVTVDFSTLFIDTRKYNELISLCESRKFQDAYPIAVELCHNNKSNSDLFRIKGQIESELGETDKAIDSLIDSLRWDPKNAYALIMMGNIFARDKDDIDTAMKYYNQATIVDPDDNISLNNIGANLLALKRYDEAEKYFEKAQSINPNYPNTIYALGRLAFIRGDNSKAFDLALKSVQLNKLKDELYQNSVHLIGEISEMIINSKKSEKILADFTKHIEEISDKGIEIEVDNSIPTAAKVEVAENHNRNYHLIKYKSRYPGVLHLILHELTHIELASEARLITENKLFLSTNEGRLKFLTRYNEYCIGLQKKGYSEESISNVINSLFDGLNRQIYNAPIDLFIEDRIFNNFPTFRPVQFTSLLTMLLEGLDAVTRKEVVELTDSEILSKSKIYNLINAFQFRDLFGIDFTKQFSASHSELVQAKKLYDEYIEYKDDKQPGEEYELIQNWGNDLKLDNYFQLIHEDEYYKTKIPTDDLSFTENIDPDTEANQQIEMHNFLENHLDDDLNPAVMMYMVGALKYFKNKSASEIKQTAFEIATLGINGINPGKKKGYSVQSIKGSDFSGYQMLAYYYVSWALSAPQLLPELKLPFDKEYNSAKNFI</sequence>
<dbReference type="Gene3D" id="1.25.40.10">
    <property type="entry name" value="Tetratricopeptide repeat domain"/>
    <property type="match status" value="1"/>
</dbReference>
<dbReference type="SMART" id="SM00028">
    <property type="entry name" value="TPR"/>
    <property type="match status" value="4"/>
</dbReference>
<dbReference type="Pfam" id="PF13181">
    <property type="entry name" value="TPR_8"/>
    <property type="match status" value="1"/>
</dbReference>
<dbReference type="PANTHER" id="PTHR12558">
    <property type="entry name" value="CELL DIVISION CYCLE 16,23,27"/>
    <property type="match status" value="1"/>
</dbReference>
<dbReference type="SUPFAM" id="SSF48452">
    <property type="entry name" value="TPR-like"/>
    <property type="match status" value="1"/>
</dbReference>
<feature type="repeat" description="TPR" evidence="1">
    <location>
        <begin position="95"/>
        <end position="128"/>
    </location>
</feature>
<dbReference type="RefSeq" id="WP_193813507.1">
    <property type="nucleotide sequence ID" value="NZ_CP040442.1"/>
</dbReference>
<dbReference type="Proteomes" id="UP000594195">
    <property type="component" value="Chromosome"/>
</dbReference>
<feature type="repeat" description="TPR" evidence="1">
    <location>
        <begin position="164"/>
        <end position="197"/>
    </location>
</feature>
<keyword evidence="1" id="KW-0802">TPR repeat</keyword>
<dbReference type="KEGG" id="kfa:Q73A0000_07810"/>
<organism evidence="2 3">
    <name type="scientific">Kaistella flava</name>
    <name type="common">ex Peng et al. 2021</name>
    <dbReference type="NCBI Taxonomy" id="2038776"/>
    <lineage>
        <taxon>Bacteria</taxon>
        <taxon>Pseudomonadati</taxon>
        <taxon>Bacteroidota</taxon>
        <taxon>Flavobacteriia</taxon>
        <taxon>Flavobacteriales</taxon>
        <taxon>Weeksellaceae</taxon>
        <taxon>Chryseobacterium group</taxon>
        <taxon>Kaistella</taxon>
    </lineage>
</organism>
<dbReference type="PROSITE" id="PS50005">
    <property type="entry name" value="TPR"/>
    <property type="match status" value="2"/>
</dbReference>
<dbReference type="PANTHER" id="PTHR12558:SF13">
    <property type="entry name" value="CELL DIVISION CYCLE PROTEIN 27 HOMOLOG"/>
    <property type="match status" value="1"/>
</dbReference>
<name>A0A7M2Y7N0_9FLAO</name>
<dbReference type="InterPro" id="IPR011990">
    <property type="entry name" value="TPR-like_helical_dom_sf"/>
</dbReference>
<evidence type="ECO:0000256" key="1">
    <source>
        <dbReference type="PROSITE-ProRule" id="PRU00339"/>
    </source>
</evidence>
<accession>A0A7M2Y7N0</accession>
<dbReference type="EMBL" id="CP040442">
    <property type="protein sequence ID" value="QOW10278.1"/>
    <property type="molecule type" value="Genomic_DNA"/>
</dbReference>
<keyword evidence="3" id="KW-1185">Reference proteome</keyword>
<dbReference type="AlphaFoldDB" id="A0A7M2Y7N0"/>
<gene>
    <name evidence="2" type="ORF">Q73A0000_07810</name>
</gene>